<reference evidence="1 2" key="1">
    <citation type="journal article" date="2023" name="Sci. Data">
        <title>Genome assembly of the Korean intertidal mud-creeper Batillaria attramentaria.</title>
        <authorList>
            <person name="Patra A.K."/>
            <person name="Ho P.T."/>
            <person name="Jun S."/>
            <person name="Lee S.J."/>
            <person name="Kim Y."/>
            <person name="Won Y.J."/>
        </authorList>
    </citation>
    <scope>NUCLEOTIDE SEQUENCE [LARGE SCALE GENOMIC DNA]</scope>
    <source>
        <strain evidence="1">Wonlab-2016</strain>
    </source>
</reference>
<keyword evidence="2" id="KW-1185">Reference proteome</keyword>
<proteinExistence type="predicted"/>
<sequence>ALRPPLRERMNFCVKTFRTPLQGKLMSRQSDHRRTKDTVTNWHAKDVHVDREKTRQLTREAACKRNRHKPVPPPPKPLIPIELYGVRLTSVCNSN</sequence>
<accession>A0ABD0LCM5</accession>
<dbReference type="Proteomes" id="UP001519460">
    <property type="component" value="Unassembled WGS sequence"/>
</dbReference>
<organism evidence="1 2">
    <name type="scientific">Batillaria attramentaria</name>
    <dbReference type="NCBI Taxonomy" id="370345"/>
    <lineage>
        <taxon>Eukaryota</taxon>
        <taxon>Metazoa</taxon>
        <taxon>Spiralia</taxon>
        <taxon>Lophotrochozoa</taxon>
        <taxon>Mollusca</taxon>
        <taxon>Gastropoda</taxon>
        <taxon>Caenogastropoda</taxon>
        <taxon>Sorbeoconcha</taxon>
        <taxon>Cerithioidea</taxon>
        <taxon>Batillariidae</taxon>
        <taxon>Batillaria</taxon>
    </lineage>
</organism>
<comment type="caution">
    <text evidence="1">The sequence shown here is derived from an EMBL/GenBank/DDBJ whole genome shotgun (WGS) entry which is preliminary data.</text>
</comment>
<protein>
    <submittedName>
        <fullName evidence="1">Uncharacterized protein</fullName>
    </submittedName>
</protein>
<evidence type="ECO:0000313" key="2">
    <source>
        <dbReference type="Proteomes" id="UP001519460"/>
    </source>
</evidence>
<evidence type="ECO:0000313" key="1">
    <source>
        <dbReference type="EMBL" id="KAK7497065.1"/>
    </source>
</evidence>
<dbReference type="EMBL" id="JACVVK020000061">
    <property type="protein sequence ID" value="KAK7497065.1"/>
    <property type="molecule type" value="Genomic_DNA"/>
</dbReference>
<name>A0ABD0LCM5_9CAEN</name>
<dbReference type="AlphaFoldDB" id="A0ABD0LCM5"/>
<feature type="non-terminal residue" evidence="1">
    <location>
        <position position="1"/>
    </location>
</feature>
<gene>
    <name evidence="1" type="ORF">BaRGS_00011595</name>
</gene>